<feature type="binding site" evidence="8">
    <location>
        <position position="64"/>
    </location>
    <ligand>
        <name>substrate</name>
    </ligand>
</feature>
<dbReference type="SUPFAM" id="SSF54506">
    <property type="entry name" value="Diaminopimelate epimerase-like"/>
    <property type="match status" value="2"/>
</dbReference>
<dbReference type="PANTHER" id="PTHR31689">
    <property type="entry name" value="DIAMINOPIMELATE EPIMERASE, CHLOROPLASTIC"/>
    <property type="match status" value="1"/>
</dbReference>
<dbReference type="Pfam" id="PF01678">
    <property type="entry name" value="DAP_epimerase"/>
    <property type="match status" value="2"/>
</dbReference>
<keyword evidence="11" id="KW-1185">Reference proteome</keyword>
<evidence type="ECO:0000256" key="2">
    <source>
        <dbReference type="ARBA" id="ARBA00010219"/>
    </source>
</evidence>
<dbReference type="Proteomes" id="UP001500235">
    <property type="component" value="Unassembled WGS sequence"/>
</dbReference>
<keyword evidence="6 8" id="KW-0413">Isomerase</keyword>
<feature type="binding site" evidence="8">
    <location>
        <position position="180"/>
    </location>
    <ligand>
        <name>substrate</name>
    </ligand>
</feature>
<dbReference type="RefSeq" id="WP_344706804.1">
    <property type="nucleotide sequence ID" value="NZ_BAABBQ010000001.1"/>
</dbReference>
<comment type="pathway">
    <text evidence="1 8">Amino-acid biosynthesis; L-lysine biosynthesis via DAP pathway; DL-2,6-diaminopimelate from LL-2,6-diaminopimelate: step 1/1.</text>
</comment>
<evidence type="ECO:0000313" key="10">
    <source>
        <dbReference type="EMBL" id="GAA4017191.1"/>
    </source>
</evidence>
<dbReference type="NCBIfam" id="TIGR00652">
    <property type="entry name" value="DapF"/>
    <property type="match status" value="1"/>
</dbReference>
<dbReference type="PROSITE" id="PS01326">
    <property type="entry name" value="DAP_EPIMERASE"/>
    <property type="match status" value="1"/>
</dbReference>
<dbReference type="PANTHER" id="PTHR31689:SF0">
    <property type="entry name" value="DIAMINOPIMELATE EPIMERASE"/>
    <property type="match status" value="1"/>
</dbReference>
<comment type="subunit">
    <text evidence="8">Homodimer.</text>
</comment>
<feature type="site" description="Could be important to modulate the pK values of the two catalytic cysteine residues" evidence="8">
    <location>
        <position position="197"/>
    </location>
</feature>
<feature type="active site" description="Proton acceptor" evidence="8">
    <location>
        <position position="206"/>
    </location>
</feature>
<dbReference type="EMBL" id="BAABBQ010000001">
    <property type="protein sequence ID" value="GAA4017191.1"/>
    <property type="molecule type" value="Genomic_DNA"/>
</dbReference>
<protein>
    <recommendedName>
        <fullName evidence="3 8">Diaminopimelate epimerase</fullName>
        <shortName evidence="8">DAP epimerase</shortName>
        <ecNumber evidence="3 8">5.1.1.7</ecNumber>
    </recommendedName>
    <alternativeName>
        <fullName evidence="8">PLP-independent amino acid racemase</fullName>
    </alternativeName>
</protein>
<comment type="function">
    <text evidence="8">Catalyzes the stereoinversion of LL-2,6-diaminopimelate (L,L-DAP) to meso-diaminopimelate (meso-DAP), a precursor of L-lysine and an essential component of the bacterial peptidoglycan.</text>
</comment>
<feature type="binding site" evidence="8">
    <location>
        <position position="46"/>
    </location>
    <ligand>
        <name>substrate</name>
    </ligand>
</feature>
<feature type="binding site" evidence="8">
    <location>
        <begin position="207"/>
        <end position="208"/>
    </location>
    <ligand>
        <name>substrate</name>
    </ligand>
</feature>
<feature type="binding site" evidence="8">
    <location>
        <begin position="197"/>
        <end position="198"/>
    </location>
    <ligand>
        <name>substrate</name>
    </ligand>
</feature>
<comment type="subcellular location">
    <subcellularLocation>
        <location evidence="8">Cytoplasm</location>
    </subcellularLocation>
</comment>
<keyword evidence="4 8" id="KW-0028">Amino-acid biosynthesis</keyword>
<dbReference type="InterPro" id="IPR018510">
    <property type="entry name" value="DAP_epimerase_AS"/>
</dbReference>
<keyword evidence="5 8" id="KW-0457">Lysine biosynthesis</keyword>
<evidence type="ECO:0000256" key="5">
    <source>
        <dbReference type="ARBA" id="ARBA00023154"/>
    </source>
</evidence>
<accession>A0ABP7SWG6</accession>
<evidence type="ECO:0000256" key="3">
    <source>
        <dbReference type="ARBA" id="ARBA00013080"/>
    </source>
</evidence>
<comment type="similarity">
    <text evidence="2 8">Belongs to the diaminopimelate epimerase family.</text>
</comment>
<keyword evidence="8" id="KW-0963">Cytoplasm</keyword>
<name>A0ABP7SWG6_9SPHN</name>
<proteinExistence type="inferred from homology"/>
<dbReference type="HAMAP" id="MF_00197">
    <property type="entry name" value="DAP_epimerase"/>
    <property type="match status" value="1"/>
</dbReference>
<gene>
    <name evidence="8 10" type="primary">dapF</name>
    <name evidence="10" type="ORF">GCM10022280_15420</name>
</gene>
<evidence type="ECO:0000256" key="1">
    <source>
        <dbReference type="ARBA" id="ARBA00005196"/>
    </source>
</evidence>
<dbReference type="InterPro" id="IPR001653">
    <property type="entry name" value="DAP_epimerase_DapF"/>
</dbReference>
<evidence type="ECO:0000256" key="9">
    <source>
        <dbReference type="PROSITE-ProRule" id="PRU10125"/>
    </source>
</evidence>
<dbReference type="EC" id="5.1.1.7" evidence="3 8"/>
<organism evidence="10 11">
    <name type="scientific">Sphingomonas swuensis</name>
    <dbReference type="NCBI Taxonomy" id="977800"/>
    <lineage>
        <taxon>Bacteria</taxon>
        <taxon>Pseudomonadati</taxon>
        <taxon>Pseudomonadota</taxon>
        <taxon>Alphaproteobacteria</taxon>
        <taxon>Sphingomonadales</taxon>
        <taxon>Sphingomonadaceae</taxon>
        <taxon>Sphingomonas</taxon>
    </lineage>
</organism>
<feature type="binding site" evidence="8">
    <location>
        <position position="147"/>
    </location>
    <ligand>
        <name>substrate</name>
    </ligand>
</feature>
<feature type="active site" description="Proton donor" evidence="8">
    <location>
        <position position="73"/>
    </location>
</feature>
<evidence type="ECO:0000256" key="6">
    <source>
        <dbReference type="ARBA" id="ARBA00023235"/>
    </source>
</evidence>
<evidence type="ECO:0000313" key="11">
    <source>
        <dbReference type="Proteomes" id="UP001500235"/>
    </source>
</evidence>
<comment type="catalytic activity">
    <reaction evidence="7 8">
        <text>(2S,6S)-2,6-diaminopimelate = meso-2,6-diaminopimelate</text>
        <dbReference type="Rhea" id="RHEA:15393"/>
        <dbReference type="ChEBI" id="CHEBI:57609"/>
        <dbReference type="ChEBI" id="CHEBI:57791"/>
        <dbReference type="EC" id="5.1.1.7"/>
    </reaction>
</comment>
<reference evidence="11" key="1">
    <citation type="journal article" date="2019" name="Int. J. Syst. Evol. Microbiol.">
        <title>The Global Catalogue of Microorganisms (GCM) 10K type strain sequencing project: providing services to taxonomists for standard genome sequencing and annotation.</title>
        <authorList>
            <consortium name="The Broad Institute Genomics Platform"/>
            <consortium name="The Broad Institute Genome Sequencing Center for Infectious Disease"/>
            <person name="Wu L."/>
            <person name="Ma J."/>
        </authorList>
    </citation>
    <scope>NUCLEOTIDE SEQUENCE [LARGE SCALE GENOMIC DNA]</scope>
    <source>
        <strain evidence="11">JCM 17563</strain>
    </source>
</reference>
<feature type="active site" evidence="9">
    <location>
        <position position="73"/>
    </location>
</feature>
<evidence type="ECO:0000256" key="4">
    <source>
        <dbReference type="ARBA" id="ARBA00022605"/>
    </source>
</evidence>
<evidence type="ECO:0000256" key="7">
    <source>
        <dbReference type="ARBA" id="ARBA00051712"/>
    </source>
</evidence>
<feature type="site" description="Could be important to modulate the pK values of the two catalytic cysteine residues" evidence="8">
    <location>
        <position position="149"/>
    </location>
</feature>
<sequence length="263" mass="28338">MRRQFHKMHGLGNDFVILDAREQPLAIDESLVRQLADRKHGIGCDQLILLEPSKSADLRMRIFNEDGGEVQSCGNATRCVVKLTGAETIETAGGLLHGRSEGDAIEVALIEPRLAWDAIPLAYPLPTDPLPMGWENLDRPYAINVGNPHLVFFVDDLEDADLEGIGPGIETDPVFPERINVNVATVEGGAIRLRTFERGAGLTRACGTGACATAVAAIRSGRATSPVEVLMTGGTLTINWSPGEPVRMRGDATYVFEGSIELP</sequence>
<feature type="binding site" evidence="8">
    <location>
        <position position="13"/>
    </location>
    <ligand>
        <name>substrate</name>
    </ligand>
</feature>
<dbReference type="Gene3D" id="3.10.310.10">
    <property type="entry name" value="Diaminopimelate Epimerase, Chain A, domain 1"/>
    <property type="match status" value="2"/>
</dbReference>
<evidence type="ECO:0000256" key="8">
    <source>
        <dbReference type="HAMAP-Rule" id="MF_00197"/>
    </source>
</evidence>
<feature type="binding site" evidence="8">
    <location>
        <begin position="74"/>
        <end position="75"/>
    </location>
    <ligand>
        <name>substrate</name>
    </ligand>
</feature>
<comment type="caution">
    <text evidence="10">The sequence shown here is derived from an EMBL/GenBank/DDBJ whole genome shotgun (WGS) entry which is preliminary data.</text>
</comment>